<evidence type="ECO:0000313" key="17">
    <source>
        <dbReference type="Proteomes" id="UP001367676"/>
    </source>
</evidence>
<dbReference type="GO" id="GO:0016579">
    <property type="term" value="P:protein deubiquitination"/>
    <property type="evidence" value="ECO:0007669"/>
    <property type="project" value="TreeGrafter"/>
</dbReference>
<dbReference type="GO" id="GO:0006511">
    <property type="term" value="P:ubiquitin-dependent protein catabolic process"/>
    <property type="evidence" value="ECO:0007669"/>
    <property type="project" value="UniProtKB-UniRule"/>
</dbReference>
<comment type="function">
    <text evidence="10">Catalytic component of the polycomb repressive deubiquitinase (PR-DUB) complex, a complex that specifically mediates deubiquitination of histone H2A monoubiquitinated at 'Lys-119' (H2AK118ub1). Mediates bisymmetric organization of the PR-DUB complex and is involved in association with nucleosomes to mediate deubiquitination. Does not deubiquitinate monoubiquitinated histone H2B. Required to maintain the transcriptionally repressive state of homeotic genes throughout development. The PR-DUB complex has weak or no activity toward 'Lys-48'- and 'Lys-63'-linked polyubiquitin chains. Polycomb group (PcG) protein.</text>
</comment>
<dbReference type="InterPro" id="IPR036959">
    <property type="entry name" value="Peptidase_C12_UCH_sf"/>
</dbReference>
<dbReference type="GO" id="GO:0004843">
    <property type="term" value="F:cysteine-type deubiquitinase activity"/>
    <property type="evidence" value="ECO:0007669"/>
    <property type="project" value="UniProtKB-UniRule"/>
</dbReference>
<evidence type="ECO:0000256" key="11">
    <source>
        <dbReference type="ARBA" id="ARBA00049710"/>
    </source>
</evidence>
<dbReference type="PROSITE" id="PS52049">
    <property type="entry name" value="ULD"/>
    <property type="match status" value="1"/>
</dbReference>
<evidence type="ECO:0000256" key="5">
    <source>
        <dbReference type="ARBA" id="ARBA00022786"/>
    </source>
</evidence>
<dbReference type="EC" id="3.4.19.12" evidence="13"/>
<keyword evidence="4 12" id="KW-0645">Protease</keyword>
<sequence length="529" mass="59072">MPVDINQLCEGWLELESDPGLFTLLLEDFGVKGVQVEEIYDLQKPIENPVYGFIFLFRWTEERRSRRKIVDRSNMFITDEEVVNSLFFAQQMVPNSCATHALLSVLLNCPKIQLGDTLDRLKSHTTGMGPENKGWAIGNTPELAKAHNSHATPQARHRQDKTSGISTGKFVGEAFHFVSYVPINGHLFELDGLKPYPIDHGPWKENEEWTSKFQQVMRDRLGITTNEVSSDIRYNLMAVVPDKRLAITHKLSMLKTNRQIVLEALQQLVQQSSTSSLSPHPDGDTKLSLGTFHGDKKADYSTPLTIETSPVPSSSSTDTSSEVGSALNSPRQSSPYTKDFSKFVVIRVAMGSDLGEYGSKAKKVCLEAGALPPRWEKPPSSRLVASAACISPLVAEKKPEEEHFTSKKMEAQSHTFALKDLLALAKNLETEISHCEGLLHEENEKRKQYKIDDSRRTFNYDPFICAFLTLLAQQGKLADLVQQHLCVPRKPLNQVSGSTVAVRSAPISKKPIASNKKKCGRTIKNRSKK</sequence>
<evidence type="ECO:0000313" key="16">
    <source>
        <dbReference type="EMBL" id="KAK7572049.1"/>
    </source>
</evidence>
<feature type="site" description="Important for enzyme activity" evidence="12">
    <location>
        <position position="191"/>
    </location>
</feature>
<feature type="region of interest" description="Disordered" evidence="14">
    <location>
        <begin position="299"/>
        <end position="334"/>
    </location>
</feature>
<feature type="site" description="Transition state stabilizer" evidence="12">
    <location>
        <position position="91"/>
    </location>
</feature>
<comment type="subcellular location">
    <subcellularLocation>
        <location evidence="2">Nucleus</location>
    </subcellularLocation>
</comment>
<organism evidence="16 17">
    <name type="scientific">Parthenolecanium corni</name>
    <dbReference type="NCBI Taxonomy" id="536013"/>
    <lineage>
        <taxon>Eukaryota</taxon>
        <taxon>Metazoa</taxon>
        <taxon>Ecdysozoa</taxon>
        <taxon>Arthropoda</taxon>
        <taxon>Hexapoda</taxon>
        <taxon>Insecta</taxon>
        <taxon>Pterygota</taxon>
        <taxon>Neoptera</taxon>
        <taxon>Paraneoptera</taxon>
        <taxon>Hemiptera</taxon>
        <taxon>Sternorrhyncha</taxon>
        <taxon>Coccoidea</taxon>
        <taxon>Coccidae</taxon>
        <taxon>Parthenolecanium</taxon>
    </lineage>
</organism>
<name>A0AAN9T3D5_9HEMI</name>
<reference evidence="16 17" key="1">
    <citation type="submission" date="2024-03" db="EMBL/GenBank/DDBJ databases">
        <title>Adaptation during the transition from Ophiocordyceps entomopathogen to insect associate is accompanied by gene loss and intensified selection.</title>
        <authorList>
            <person name="Ward C.M."/>
            <person name="Onetto C.A."/>
            <person name="Borneman A.R."/>
        </authorList>
    </citation>
    <scope>NUCLEOTIDE SEQUENCE [LARGE SCALE GENOMIC DNA]</scope>
    <source>
        <strain evidence="16">AWRI1</strain>
        <tissue evidence="16">Single Adult Female</tissue>
    </source>
</reference>
<feature type="region of interest" description="Disordered" evidence="14">
    <location>
        <begin position="507"/>
        <end position="529"/>
    </location>
</feature>
<dbReference type="GO" id="GO:0005634">
    <property type="term" value="C:nucleus"/>
    <property type="evidence" value="ECO:0007669"/>
    <property type="project" value="UniProtKB-SubCell"/>
</dbReference>
<dbReference type="GO" id="GO:0005737">
    <property type="term" value="C:cytoplasm"/>
    <property type="evidence" value="ECO:0007669"/>
    <property type="project" value="TreeGrafter"/>
</dbReference>
<comment type="caution">
    <text evidence="16">The sequence shown here is derived from an EMBL/GenBank/DDBJ whole genome shotgun (WGS) entry which is preliminary data.</text>
</comment>
<evidence type="ECO:0000256" key="2">
    <source>
        <dbReference type="ARBA" id="ARBA00004123"/>
    </source>
</evidence>
<evidence type="ECO:0000256" key="13">
    <source>
        <dbReference type="RuleBase" id="RU361215"/>
    </source>
</evidence>
<dbReference type="Pfam" id="PF01088">
    <property type="entry name" value="Peptidase_C12"/>
    <property type="match status" value="1"/>
</dbReference>
<comment type="catalytic activity">
    <reaction evidence="1 12 13">
        <text>Thiol-dependent hydrolysis of ester, thioester, amide, peptide and isopeptide bonds formed by the C-terminal Gly of ubiquitin (a 76-residue protein attached to proteins as an intracellular targeting signal).</text>
        <dbReference type="EC" id="3.4.19.12"/>
    </reaction>
</comment>
<dbReference type="PRINTS" id="PR00707">
    <property type="entry name" value="UBCTHYDRLASE"/>
</dbReference>
<feature type="domain" description="UCH catalytic" evidence="15">
    <location>
        <begin position="11"/>
        <end position="241"/>
    </location>
</feature>
<dbReference type="Pfam" id="PF18031">
    <property type="entry name" value="UCH_C"/>
    <property type="match status" value="1"/>
</dbReference>
<dbReference type="Gene3D" id="1.20.58.860">
    <property type="match status" value="1"/>
</dbReference>
<dbReference type="FunFam" id="3.40.532.10:FF:000002">
    <property type="entry name" value="Ubiquitin carboxyl-terminal hydrolase"/>
    <property type="match status" value="1"/>
</dbReference>
<dbReference type="SUPFAM" id="SSF54001">
    <property type="entry name" value="Cysteine proteinases"/>
    <property type="match status" value="1"/>
</dbReference>
<keyword evidence="5 12" id="KW-0833">Ubl conjugation pathway</keyword>
<dbReference type="InterPro" id="IPR001578">
    <property type="entry name" value="Peptidase_C12_UCH"/>
</dbReference>
<feature type="region of interest" description="Disordered" evidence="14">
    <location>
        <begin position="272"/>
        <end position="291"/>
    </location>
</feature>
<evidence type="ECO:0000256" key="7">
    <source>
        <dbReference type="ARBA" id="ARBA00022807"/>
    </source>
</evidence>
<evidence type="ECO:0000256" key="9">
    <source>
        <dbReference type="ARBA" id="ARBA00023242"/>
    </source>
</evidence>
<keyword evidence="6 12" id="KW-0378">Hydrolase</keyword>
<evidence type="ECO:0000256" key="12">
    <source>
        <dbReference type="PROSITE-ProRule" id="PRU01393"/>
    </source>
</evidence>
<proteinExistence type="inferred from homology"/>
<keyword evidence="9" id="KW-0539">Nucleus</keyword>
<dbReference type="InterPro" id="IPR038765">
    <property type="entry name" value="Papain-like_cys_pep_sf"/>
</dbReference>
<comment type="similarity">
    <text evidence="3">Belongs to the peptidase C12 family. BAP1 subfamily.</text>
</comment>
<dbReference type="GO" id="GO:0006325">
    <property type="term" value="P:chromatin organization"/>
    <property type="evidence" value="ECO:0007669"/>
    <property type="project" value="UniProtKB-KW"/>
</dbReference>
<evidence type="ECO:0000256" key="8">
    <source>
        <dbReference type="ARBA" id="ARBA00022853"/>
    </source>
</evidence>
<keyword evidence="7 12" id="KW-0788">Thiol protease</keyword>
<dbReference type="EMBL" id="JBBCAQ010000038">
    <property type="protein sequence ID" value="KAK7572049.1"/>
    <property type="molecule type" value="Genomic_DNA"/>
</dbReference>
<comment type="subunit">
    <text evidence="11">Catalytic component of the polycomb repressive deubiquitinase (PR-DUB) complex, at least composed of caly/calypso, Asx and sba (MBD5/6 homolog). The PR-DUB complex associates with nucleosomes to mediate deubiquitination of histone H2AK118ub1 substrates; the association requires the positively charged C-terminal tail of caly, probably due to direct binding of DNA. Interacts (via ULD domain) with Asx (via DEUBAD domain); the interaction produces a stable heterodimer with a composite binding site for ubiquitin. Homodimerizes (via coiled-coil hinge-region between the UCH and ULD domains) to mediate assembly of 2 copies of the caly-Asx heterodimer into a bisymmetric tetramer; dimerization enhances PR-DUB association with nucleosomes.</text>
</comment>
<evidence type="ECO:0000256" key="10">
    <source>
        <dbReference type="ARBA" id="ARBA00046227"/>
    </source>
</evidence>
<evidence type="ECO:0000256" key="6">
    <source>
        <dbReference type="ARBA" id="ARBA00022801"/>
    </source>
</evidence>
<dbReference type="CDD" id="cd09617">
    <property type="entry name" value="Peptidase_C12_UCH37_BAP1"/>
    <property type="match status" value="1"/>
</dbReference>
<feature type="compositionally biased region" description="Low complexity" evidence="14">
    <location>
        <begin position="307"/>
        <end position="325"/>
    </location>
</feature>
<dbReference type="PROSITE" id="PS52048">
    <property type="entry name" value="UCH_DOMAIN"/>
    <property type="match status" value="1"/>
</dbReference>
<evidence type="ECO:0000256" key="4">
    <source>
        <dbReference type="ARBA" id="ARBA00022670"/>
    </source>
</evidence>
<dbReference type="InterPro" id="IPR041507">
    <property type="entry name" value="UCH_C"/>
</dbReference>
<feature type="active site" description="Proton donor" evidence="12">
    <location>
        <position position="176"/>
    </location>
</feature>
<gene>
    <name evidence="16" type="ORF">V9T40_014521</name>
</gene>
<protein>
    <recommendedName>
        <fullName evidence="13">Ubiquitin carboxyl-terminal hydrolase</fullName>
        <ecNumber evidence="13">3.4.19.12</ecNumber>
    </recommendedName>
</protein>
<feature type="compositionally biased region" description="Basic residues" evidence="14">
    <location>
        <begin position="515"/>
        <end position="529"/>
    </location>
</feature>
<dbReference type="Gene3D" id="3.40.532.10">
    <property type="entry name" value="Peptidase C12, ubiquitin carboxyl-terminal hydrolase"/>
    <property type="match status" value="1"/>
</dbReference>
<feature type="active site" description="Nucleophile" evidence="12">
    <location>
        <position position="97"/>
    </location>
</feature>
<evidence type="ECO:0000256" key="3">
    <source>
        <dbReference type="ARBA" id="ARBA00007182"/>
    </source>
</evidence>
<evidence type="ECO:0000259" key="15">
    <source>
        <dbReference type="PROSITE" id="PS52048"/>
    </source>
</evidence>
<evidence type="ECO:0000256" key="14">
    <source>
        <dbReference type="SAM" id="MobiDB-lite"/>
    </source>
</evidence>
<dbReference type="PANTHER" id="PTHR10589">
    <property type="entry name" value="UBIQUITIN CARBOXYL-TERMINAL HYDROLASE"/>
    <property type="match status" value="1"/>
</dbReference>
<keyword evidence="17" id="KW-1185">Reference proteome</keyword>
<keyword evidence="8" id="KW-0156">Chromatin regulator</keyword>
<dbReference type="PANTHER" id="PTHR10589:SF28">
    <property type="entry name" value="UBIQUITIN CARBOXYL-TERMINAL HYDROLASE BAP1"/>
    <property type="match status" value="1"/>
</dbReference>
<evidence type="ECO:0000256" key="1">
    <source>
        <dbReference type="ARBA" id="ARBA00000707"/>
    </source>
</evidence>
<dbReference type="Proteomes" id="UP001367676">
    <property type="component" value="Unassembled WGS sequence"/>
</dbReference>
<accession>A0AAN9T3D5</accession>
<dbReference type="AlphaFoldDB" id="A0AAN9T3D5"/>